<gene>
    <name evidence="2" type="ORF">ECC02_001952</name>
</gene>
<reference evidence="2 3" key="1">
    <citation type="journal article" date="2019" name="Genome Biol. Evol.">
        <title>Nanopore Sequencing Significantly Improves Genome Assembly of the Protozoan Parasite Trypanosoma cruzi.</title>
        <authorList>
            <person name="Diaz-Viraque F."/>
            <person name="Pita S."/>
            <person name="Greif G."/>
            <person name="de Souza R.C.M."/>
            <person name="Iraola G."/>
            <person name="Robello C."/>
        </authorList>
    </citation>
    <scope>NUCLEOTIDE SEQUENCE [LARGE SCALE GENOMIC DNA]</scope>
    <source>
        <strain evidence="2 3">Berenice</strain>
    </source>
</reference>
<evidence type="ECO:0000313" key="3">
    <source>
        <dbReference type="Proteomes" id="UP000583944"/>
    </source>
</evidence>
<organism evidence="2 3">
    <name type="scientific">Trypanosoma cruzi</name>
    <dbReference type="NCBI Taxonomy" id="5693"/>
    <lineage>
        <taxon>Eukaryota</taxon>
        <taxon>Discoba</taxon>
        <taxon>Euglenozoa</taxon>
        <taxon>Kinetoplastea</taxon>
        <taxon>Metakinetoplastina</taxon>
        <taxon>Trypanosomatida</taxon>
        <taxon>Trypanosomatidae</taxon>
        <taxon>Trypanosoma</taxon>
        <taxon>Schizotrypanum</taxon>
    </lineage>
</organism>
<evidence type="ECO:0000313" key="2">
    <source>
        <dbReference type="EMBL" id="KAF5225019.1"/>
    </source>
</evidence>
<dbReference type="VEuPathDB" id="TriTrypDB:ECC02_001952"/>
<sequence>MQLRSPDPYFYDNEIDRMLEEMRAQRQQQKRMNKQRKESADNGRKKRGFMPADIFSSLLERQKSMKATQQRARPLPKTSFLAASEGENSPPLNDFIAHTTPQLQEERDATRKDATADASNGDSSVELLRRELRIARKENALLRRDMYTTLTTIGRYLAQFAGKNNVRLKLDVDTGEAENTAGLSDNDSPTLRLPSATSVWELCERGALRLGPEEAALVRSLNEVIASSLERYVGLEKQFAQQGPIGLQPEREHNGVMRQQHTSSEEGEADM</sequence>
<feature type="compositionally biased region" description="Basic and acidic residues" evidence="1">
    <location>
        <begin position="104"/>
        <end position="115"/>
    </location>
</feature>
<dbReference type="AlphaFoldDB" id="A0A7J6YEB6"/>
<name>A0A7J6YEB6_TRYCR</name>
<dbReference type="VEuPathDB" id="TriTrypDB:BCY84_10878"/>
<dbReference type="EMBL" id="JABDHM010000009">
    <property type="protein sequence ID" value="KAF5225019.1"/>
    <property type="molecule type" value="Genomic_DNA"/>
</dbReference>
<dbReference type="Proteomes" id="UP000583944">
    <property type="component" value="Unassembled WGS sequence"/>
</dbReference>
<feature type="region of interest" description="Disordered" evidence="1">
    <location>
        <begin position="103"/>
        <end position="123"/>
    </location>
</feature>
<accession>A0A7J6YEB6</accession>
<protein>
    <submittedName>
        <fullName evidence="2">Uncharacterized protein</fullName>
    </submittedName>
</protein>
<comment type="caution">
    <text evidence="2">The sequence shown here is derived from an EMBL/GenBank/DDBJ whole genome shotgun (WGS) entry which is preliminary data.</text>
</comment>
<proteinExistence type="predicted"/>
<feature type="region of interest" description="Disordered" evidence="1">
    <location>
        <begin position="246"/>
        <end position="271"/>
    </location>
</feature>
<feature type="region of interest" description="Disordered" evidence="1">
    <location>
        <begin position="20"/>
        <end position="51"/>
    </location>
</feature>
<evidence type="ECO:0000256" key="1">
    <source>
        <dbReference type="SAM" id="MobiDB-lite"/>
    </source>
</evidence>